<keyword evidence="2" id="KW-1185">Reference proteome</keyword>
<proteinExistence type="predicted"/>
<dbReference type="EMBL" id="JAAGWY010000002">
    <property type="protein sequence ID" value="NEN05836.1"/>
    <property type="molecule type" value="Genomic_DNA"/>
</dbReference>
<evidence type="ECO:0000313" key="2">
    <source>
        <dbReference type="Proteomes" id="UP000474967"/>
    </source>
</evidence>
<comment type="caution">
    <text evidence="1">The sequence shown here is derived from an EMBL/GenBank/DDBJ whole genome shotgun (WGS) entry which is preliminary data.</text>
</comment>
<accession>A0A6L9XX31</accession>
<dbReference type="Proteomes" id="UP000474967">
    <property type="component" value="Unassembled WGS sequence"/>
</dbReference>
<dbReference type="AlphaFoldDB" id="A0A6L9XX31"/>
<protein>
    <submittedName>
        <fullName evidence="1">Uncharacterized protein</fullName>
    </submittedName>
</protein>
<dbReference type="RefSeq" id="WP_163289180.1">
    <property type="nucleotide sequence ID" value="NZ_JAAGWY010000002.1"/>
</dbReference>
<organism evidence="1 2">
    <name type="scientific">Leifsonia tongyongensis</name>
    <dbReference type="NCBI Taxonomy" id="1268043"/>
    <lineage>
        <taxon>Bacteria</taxon>
        <taxon>Bacillati</taxon>
        <taxon>Actinomycetota</taxon>
        <taxon>Actinomycetes</taxon>
        <taxon>Micrococcales</taxon>
        <taxon>Microbacteriaceae</taxon>
        <taxon>Leifsonia</taxon>
    </lineage>
</organism>
<gene>
    <name evidence="1" type="ORF">G3T36_08115</name>
</gene>
<evidence type="ECO:0000313" key="1">
    <source>
        <dbReference type="EMBL" id="NEN05836.1"/>
    </source>
</evidence>
<reference evidence="1 2" key="1">
    <citation type="journal article" date="2014" name="J. Microbiol.">
        <title>Diaminobutyricibacter tongyongensis gen. nov., sp. nov. and Homoserinibacter gongjuensis gen. nov., sp. nov. belong to the family Microbacteriaceae.</title>
        <authorList>
            <person name="Kim S.J."/>
            <person name="Ahn J.H."/>
            <person name="Weon H.Y."/>
            <person name="Hamada M."/>
            <person name="Suzuki K."/>
            <person name="Kwon S.W."/>
        </authorList>
    </citation>
    <scope>NUCLEOTIDE SEQUENCE [LARGE SCALE GENOMIC DNA]</scope>
    <source>
        <strain evidence="1 2">NBRC 108724</strain>
    </source>
</reference>
<name>A0A6L9XX31_9MICO</name>
<sequence>MANGAAVKGVEIGFEPDDGEPRRVVFRFTGPRVAYEVTSFVSFSGGSADLGNPRPQVSPSDPPVTLELPRSTADIVHVGVMWTERLLIGRRFRAARIRLGEGHNPEEWRIVPVIGVFAPNAGRWV</sequence>